<keyword evidence="4" id="KW-1185">Reference proteome</keyword>
<evidence type="ECO:0000313" key="3">
    <source>
        <dbReference type="EMBL" id="STR00321.1"/>
    </source>
</evidence>
<evidence type="ECO:0000256" key="1">
    <source>
        <dbReference type="ARBA" id="ARBA00022603"/>
    </source>
</evidence>
<gene>
    <name evidence="3" type="ORF">NCTC13336_00523</name>
</gene>
<keyword evidence="1 3" id="KW-0489">Methyltransferase</keyword>
<name>A0A377R1Y8_9NEIS</name>
<dbReference type="OrthoDB" id="9800233at2"/>
<evidence type="ECO:0000313" key="4">
    <source>
        <dbReference type="Proteomes" id="UP000254293"/>
    </source>
</evidence>
<evidence type="ECO:0000256" key="2">
    <source>
        <dbReference type="ARBA" id="ARBA00022679"/>
    </source>
</evidence>
<proteinExistence type="predicted"/>
<sequence>MSEKISPKDVTVLSATMLIPLWAKAVEYSRPDPLLRDAEAARMLGMIDYDFAPFAKAKASQPGCCGRARLLDDMAQRFIGEHPDAVVVQLGAGLDARYERMGRPQVTAWYDLDLPEVIEVRRRLLPESGNTYLGASLFDESWIDTAAAHGKPVLLIIEGVLMYFEEERVQAFLQTVQRKLPGTQIVMDTLFKRMVGKAQQHDALSQMGEKPPEFLWGIGNANDVLKLAPGSSLIEEIYLSSVCAPRYPFILRMIYKTKWGRENMDMRILRIQL</sequence>
<protein>
    <submittedName>
        <fullName evidence="3">O-Methyltransferase involved in polyketide biosynthesis</fullName>
    </submittedName>
</protein>
<dbReference type="Proteomes" id="UP000254293">
    <property type="component" value="Unassembled WGS sequence"/>
</dbReference>
<dbReference type="RefSeq" id="WP_115307607.1">
    <property type="nucleotide sequence ID" value="NZ_UGJJ01000001.1"/>
</dbReference>
<dbReference type="Pfam" id="PF04072">
    <property type="entry name" value="LCM"/>
    <property type="match status" value="1"/>
</dbReference>
<dbReference type="SUPFAM" id="SSF53335">
    <property type="entry name" value="S-adenosyl-L-methionine-dependent methyltransferases"/>
    <property type="match status" value="1"/>
</dbReference>
<accession>A0A377R1Y8</accession>
<dbReference type="InterPro" id="IPR029063">
    <property type="entry name" value="SAM-dependent_MTases_sf"/>
</dbReference>
<dbReference type="PANTHER" id="PTHR43619">
    <property type="entry name" value="S-ADENOSYL-L-METHIONINE-DEPENDENT METHYLTRANSFERASE YKTD-RELATED"/>
    <property type="match status" value="1"/>
</dbReference>
<reference evidence="3 4" key="1">
    <citation type="submission" date="2018-06" db="EMBL/GenBank/DDBJ databases">
        <authorList>
            <consortium name="Pathogen Informatics"/>
            <person name="Doyle S."/>
        </authorList>
    </citation>
    <scope>NUCLEOTIDE SEQUENCE [LARGE SCALE GENOMIC DNA]</scope>
    <source>
        <strain evidence="3 4">NCTC13336</strain>
    </source>
</reference>
<dbReference type="GO" id="GO:0008168">
    <property type="term" value="F:methyltransferase activity"/>
    <property type="evidence" value="ECO:0007669"/>
    <property type="project" value="UniProtKB-KW"/>
</dbReference>
<dbReference type="Gene3D" id="3.40.50.150">
    <property type="entry name" value="Vaccinia Virus protein VP39"/>
    <property type="match status" value="1"/>
</dbReference>
<dbReference type="InterPro" id="IPR007213">
    <property type="entry name" value="Ppm1/Ppm2/Tcmp"/>
</dbReference>
<keyword evidence="2 3" id="KW-0808">Transferase</keyword>
<organism evidence="3 4">
    <name type="scientific">Kingella potus</name>
    <dbReference type="NCBI Taxonomy" id="265175"/>
    <lineage>
        <taxon>Bacteria</taxon>
        <taxon>Pseudomonadati</taxon>
        <taxon>Pseudomonadota</taxon>
        <taxon>Betaproteobacteria</taxon>
        <taxon>Neisseriales</taxon>
        <taxon>Neisseriaceae</taxon>
        <taxon>Kingella</taxon>
    </lineage>
</organism>
<dbReference type="GO" id="GO:0032259">
    <property type="term" value="P:methylation"/>
    <property type="evidence" value="ECO:0007669"/>
    <property type="project" value="UniProtKB-KW"/>
</dbReference>
<dbReference type="EMBL" id="UGJJ01000001">
    <property type="protein sequence ID" value="STR00321.1"/>
    <property type="molecule type" value="Genomic_DNA"/>
</dbReference>
<dbReference type="InterPro" id="IPR016874">
    <property type="entry name" value="TcmP-like"/>
</dbReference>
<dbReference type="AlphaFoldDB" id="A0A377R1Y8"/>
<dbReference type="PANTHER" id="PTHR43619:SF2">
    <property type="entry name" value="S-ADENOSYL-L-METHIONINE-DEPENDENT METHYLTRANSFERASES SUPERFAMILY PROTEIN"/>
    <property type="match status" value="1"/>
</dbReference>
<dbReference type="PIRSF" id="PIRSF028177">
    <property type="entry name" value="Polyketide_synth_Omtfrase_TcmP"/>
    <property type="match status" value="1"/>
</dbReference>